<reference evidence="2" key="1">
    <citation type="submission" date="2022-11" db="UniProtKB">
        <authorList>
            <consortium name="WormBaseParasite"/>
        </authorList>
    </citation>
    <scope>IDENTIFICATION</scope>
</reference>
<evidence type="ECO:0000313" key="1">
    <source>
        <dbReference type="Proteomes" id="UP000887569"/>
    </source>
</evidence>
<dbReference type="WBParaSite" id="PgR109_g025_t01">
    <property type="protein sequence ID" value="PgR109_g025_t01"/>
    <property type="gene ID" value="PgR109_g025"/>
</dbReference>
<evidence type="ECO:0000313" key="2">
    <source>
        <dbReference type="WBParaSite" id="PgR109_g025_t01"/>
    </source>
</evidence>
<organism evidence="1 2">
    <name type="scientific">Parascaris univalens</name>
    <name type="common">Nematode worm</name>
    <dbReference type="NCBI Taxonomy" id="6257"/>
    <lineage>
        <taxon>Eukaryota</taxon>
        <taxon>Metazoa</taxon>
        <taxon>Ecdysozoa</taxon>
        <taxon>Nematoda</taxon>
        <taxon>Chromadorea</taxon>
        <taxon>Rhabditida</taxon>
        <taxon>Spirurina</taxon>
        <taxon>Ascaridomorpha</taxon>
        <taxon>Ascaridoidea</taxon>
        <taxon>Ascarididae</taxon>
        <taxon>Parascaris</taxon>
    </lineage>
</organism>
<proteinExistence type="predicted"/>
<accession>A0A915CBG9</accession>
<dbReference type="Proteomes" id="UP000887569">
    <property type="component" value="Unplaced"/>
</dbReference>
<protein>
    <submittedName>
        <fullName evidence="2">Uncharacterized protein</fullName>
    </submittedName>
</protein>
<name>A0A915CBG9_PARUN</name>
<dbReference type="AlphaFoldDB" id="A0A915CBG9"/>
<keyword evidence="1" id="KW-1185">Reference proteome</keyword>
<sequence length="90" mass="9901">MTGEEVPGYCALYAACSKQLKHEQRSCMPTSAAGRLMPGLPRRRTGICNQLLVADFQALDILKLRVEQMFDDCVDEAVKEEKAIPNDSAG</sequence>